<feature type="compositionally biased region" description="Polar residues" evidence="1">
    <location>
        <begin position="1"/>
        <end position="11"/>
    </location>
</feature>
<comment type="caution">
    <text evidence="2">The sequence shown here is derived from an EMBL/GenBank/DDBJ whole genome shotgun (WGS) entry which is preliminary data.</text>
</comment>
<dbReference type="AlphaFoldDB" id="A0A821KYC5"/>
<evidence type="ECO:0000256" key="1">
    <source>
        <dbReference type="SAM" id="MobiDB-lite"/>
    </source>
</evidence>
<reference evidence="2" key="1">
    <citation type="submission" date="2021-02" db="EMBL/GenBank/DDBJ databases">
        <authorList>
            <person name="Nowell W R."/>
        </authorList>
    </citation>
    <scope>NUCLEOTIDE SEQUENCE</scope>
</reference>
<dbReference type="Proteomes" id="UP000663866">
    <property type="component" value="Unassembled WGS sequence"/>
</dbReference>
<organism evidence="2 3">
    <name type="scientific">Rotaria magnacalcarata</name>
    <dbReference type="NCBI Taxonomy" id="392030"/>
    <lineage>
        <taxon>Eukaryota</taxon>
        <taxon>Metazoa</taxon>
        <taxon>Spiralia</taxon>
        <taxon>Gnathifera</taxon>
        <taxon>Rotifera</taxon>
        <taxon>Eurotatoria</taxon>
        <taxon>Bdelloidea</taxon>
        <taxon>Philodinida</taxon>
        <taxon>Philodinidae</taxon>
        <taxon>Rotaria</taxon>
    </lineage>
</organism>
<gene>
    <name evidence="2" type="ORF">OVN521_LOCUS49860</name>
</gene>
<keyword evidence="3" id="KW-1185">Reference proteome</keyword>
<protein>
    <submittedName>
        <fullName evidence="2">Uncharacterized protein</fullName>
    </submittedName>
</protein>
<sequence>MEQLSVANYKSQNHKQSYKSNNDNRNLCLIEYSLLGELVILNVHDDYIEQFLFNTKTYLQNNVLLHIKYESLQRVTHNF</sequence>
<feature type="region of interest" description="Disordered" evidence="1">
    <location>
        <begin position="1"/>
        <end position="21"/>
    </location>
</feature>
<accession>A0A821KYC5</accession>
<feature type="non-terminal residue" evidence="2">
    <location>
        <position position="79"/>
    </location>
</feature>
<dbReference type="EMBL" id="CAJOBG010111670">
    <property type="protein sequence ID" value="CAF4742682.1"/>
    <property type="molecule type" value="Genomic_DNA"/>
</dbReference>
<evidence type="ECO:0000313" key="3">
    <source>
        <dbReference type="Proteomes" id="UP000663866"/>
    </source>
</evidence>
<name>A0A821KYC5_9BILA</name>
<proteinExistence type="predicted"/>
<evidence type="ECO:0000313" key="2">
    <source>
        <dbReference type="EMBL" id="CAF4742682.1"/>
    </source>
</evidence>